<keyword evidence="5" id="KW-1185">Reference proteome</keyword>
<sequence length="1605" mass="164396">MKTSLNNPRTFFAAIFLTACALSPLRADEAQWQGTGTGDWSRPENWTPAAPSATGTAYIDNSGTAVVANSTFEVGGIVVGSNGAGGLILGTDAVVTATAPAAGNLYIGENAGGNGSLVMWSNASLETLHATIGSDGTGSVSLHNNASLKTDGAHIGLNAGAVGTVSVDGNATWDAGTLHIGGSSSAAGSWGTGQLTIQGSGAVTSSDNIIGAGVDGSGEVKVSGNGQWTIGTALTVGDYGSGLLEIRNNGKVVSGTESALSSAYLIGFDAAGTVSIYDNGIWDMTEADVITHEFAIGGSSNGTLNINDQGSVIFPGVIALGNYSTGVGTINLNGGVLEVAGLEKKAGAAVVSFNSGTIRAAADSADFISGISYVSILNGGAGVDTNGHNVIIGTNFIGSGGLIKTGAGSLTFSSAQSYSGTTTIKAGVITAGVANIIINSAALVVDGTFNLNGYDQQVGDLSGASSGVLSGIGKLTVNNSEDSTYSGALKITGTLVKAGSGTLTMDGNTAAADFGGLVSVTAGQLNIASNNALGAGTIDNGSVIEIADGVTVFSNTITGAGITEVSSSGVNLTGTQTNYAGTWNITGSGTVASQENLGADATVEIETDGSLTLKTATAGNFQWSNTLRGSGTLTVNLTGTSDVFSMNTTTTGAGFQGAVELKNSAYVIDDSTEALLANATLSLGTGNATQIAASSGTRQIGGITLDGGLLQFGEVEPMAGQVETVLKTGTLTVGSGSIQVGFKEPGLIPSGTDLTALEGTPLLKQDDGDVLMKLIEADWASGNAANLVIHDGNGAVVSNSHSINLSHDGVTTDAVATYDYVASTGASSDGLYISYGLKQLDILDGRTMVLDHDDGTAAGSTLNTKITGDGSLDIKATDWIMLSNAESDYTGTTSVSSGTLRLGANGALGQTSMLAIEDGAAFDAGNFAQEIGALNAKENSILALNSGTLQLNADSEIRGTVTGSTSANLVVNSSTLAVYGANADLHSQITINADSAALLDNAGGLGDGIIEFTDSTGSLTISNTASGTLENTLVGSGRLIKEGANTLTIAQANSDFEGAVDINEGRLLATHISALNIATVNVGTDAIYELSGVNGTLSNTVAGSGTLALTNNAAVTITRANTIASTLGVDMNNARLIAAATGMSLGNVYMNSSRLSFAAGTPKTMTIARLDGVDSILSLNVDFDEVRRLATGKTWTVIDGGLAGDYLQISENASGVFGVNIVSTGQAPAEGSYVELINFTGAAGDDTAQYHLVDIYGNQIDELDLGLNKFVLIKGTENTGLLNDNAWYLQDTGQSSVVDAAIAAAAMLGRDWNYAMDSMHQRMGEIRMEREALAPNAANKGNIWLRGRGYQLNADADMSGRSYTQYGYGVTAGGDRAFNTENATWLLGVFADVGAVDLDLDNSGESQSRTVAFGVYGSWLHKSGWYADAIIKGGHQEQTIDAKSPNGHVTNGEDNTNMGGISVEIGRRFNWSNGWWLEPSVQASMSWFGKAEYETTSTVSAFDINMESLRSQQYRVGIRTGRQFRDTKWHPYGKLAAAKVSSSGGLVEILDREFTPDCEGWRFEVGLGAMYRLTDISQVYLEYEYATADNYDRPWAFNLGYRVLW</sequence>
<dbReference type="Proteomes" id="UP000244896">
    <property type="component" value="Chromosome"/>
</dbReference>
<dbReference type="PRINTS" id="PR01484">
    <property type="entry name" value="PRTACTNFAMLY"/>
</dbReference>
<accession>A0A2U8E756</accession>
<gene>
    <name evidence="4" type="ORF">CKA38_14955</name>
</gene>
<dbReference type="InterPro" id="IPR006315">
    <property type="entry name" value="OM_autotransptr_brl_dom"/>
</dbReference>
<dbReference type="Pfam" id="PF03797">
    <property type="entry name" value="Autotransporter"/>
    <property type="match status" value="1"/>
</dbReference>
<dbReference type="InterPro" id="IPR036709">
    <property type="entry name" value="Autotransporte_beta_dom_sf"/>
</dbReference>
<evidence type="ECO:0000313" key="5">
    <source>
        <dbReference type="Proteomes" id="UP000244896"/>
    </source>
</evidence>
<dbReference type="KEGG" id="elut:CKA38_14955"/>
<dbReference type="InterPro" id="IPR012332">
    <property type="entry name" value="Autotransporter_pectin_lyase_C"/>
</dbReference>
<dbReference type="InterPro" id="IPR003991">
    <property type="entry name" value="Pertactin_virulence_factor"/>
</dbReference>
<name>A0A2U8E756_9BACT</name>
<evidence type="ECO:0000313" key="4">
    <source>
        <dbReference type="EMBL" id="AWI10382.1"/>
    </source>
</evidence>
<dbReference type="PANTHER" id="PTHR35037:SF3">
    <property type="entry name" value="C-TERMINAL REGION OF AIDA-LIKE PROTEIN"/>
    <property type="match status" value="1"/>
</dbReference>
<reference evidence="4 5" key="1">
    <citation type="journal article" date="2018" name="Syst. Appl. Microbiol.">
        <title>Ereboglobus luteus gen. nov. sp. nov. from cockroach guts, and new insights into the oxygen relationship of the genera Opitutus and Didymococcus (Verrucomicrobia: Opitutaceae).</title>
        <authorList>
            <person name="Tegtmeier D."/>
            <person name="Belitz A."/>
            <person name="Radek R."/>
            <person name="Heimerl T."/>
            <person name="Brune A."/>
        </authorList>
    </citation>
    <scope>NUCLEOTIDE SEQUENCE [LARGE SCALE GENOMIC DNA]</scope>
    <source>
        <strain evidence="4 5">Ho45</strain>
    </source>
</reference>
<dbReference type="InterPro" id="IPR011050">
    <property type="entry name" value="Pectin_lyase_fold/virulence"/>
</dbReference>
<dbReference type="EMBL" id="CP023004">
    <property type="protein sequence ID" value="AWI10382.1"/>
    <property type="molecule type" value="Genomic_DNA"/>
</dbReference>
<feature type="signal peptide" evidence="2">
    <location>
        <begin position="1"/>
        <end position="27"/>
    </location>
</feature>
<organism evidence="4 5">
    <name type="scientific">Ereboglobus luteus</name>
    <dbReference type="NCBI Taxonomy" id="1796921"/>
    <lineage>
        <taxon>Bacteria</taxon>
        <taxon>Pseudomonadati</taxon>
        <taxon>Verrucomicrobiota</taxon>
        <taxon>Opitutia</taxon>
        <taxon>Opitutales</taxon>
        <taxon>Opitutaceae</taxon>
        <taxon>Ereboglobus</taxon>
    </lineage>
</organism>
<feature type="domain" description="Autotransporter" evidence="3">
    <location>
        <begin position="1336"/>
        <end position="1605"/>
    </location>
</feature>
<dbReference type="InterPro" id="IPR051551">
    <property type="entry name" value="Autotransporter_adhesion"/>
</dbReference>
<protein>
    <recommendedName>
        <fullName evidence="3">Autotransporter domain-containing protein</fullName>
    </recommendedName>
</protein>
<dbReference type="SMART" id="SM00869">
    <property type="entry name" value="Autotransporter"/>
    <property type="match status" value="1"/>
</dbReference>
<dbReference type="Pfam" id="PF12951">
    <property type="entry name" value="PATR"/>
    <property type="match status" value="4"/>
</dbReference>
<dbReference type="InterPro" id="IPR005546">
    <property type="entry name" value="Autotransporte_beta"/>
</dbReference>
<dbReference type="NCBIfam" id="TIGR01414">
    <property type="entry name" value="autotrans_barl"/>
    <property type="match status" value="1"/>
</dbReference>
<dbReference type="SUPFAM" id="SSF51126">
    <property type="entry name" value="Pectin lyase-like"/>
    <property type="match status" value="2"/>
</dbReference>
<dbReference type="PROSITE" id="PS51208">
    <property type="entry name" value="AUTOTRANSPORTER"/>
    <property type="match status" value="1"/>
</dbReference>
<evidence type="ECO:0000256" key="1">
    <source>
        <dbReference type="ARBA" id="ARBA00022729"/>
    </source>
</evidence>
<dbReference type="PANTHER" id="PTHR35037">
    <property type="entry name" value="C-TERMINAL REGION OF AIDA-LIKE PROTEIN"/>
    <property type="match status" value="1"/>
</dbReference>
<keyword evidence="1 2" id="KW-0732">Signal</keyword>
<dbReference type="NCBIfam" id="TIGR02601">
    <property type="entry name" value="autotrns_rpt"/>
    <property type="match status" value="1"/>
</dbReference>
<dbReference type="GO" id="GO:0019867">
    <property type="term" value="C:outer membrane"/>
    <property type="evidence" value="ECO:0007669"/>
    <property type="project" value="InterPro"/>
</dbReference>
<dbReference type="InterPro" id="IPR013425">
    <property type="entry name" value="Autotrns_rpt"/>
</dbReference>
<dbReference type="NCBIfam" id="TIGR04393">
    <property type="entry name" value="rpt_T5SS_PEPC"/>
    <property type="match status" value="1"/>
</dbReference>
<dbReference type="PROSITE" id="PS51257">
    <property type="entry name" value="PROKAR_LIPOPROTEIN"/>
    <property type="match status" value="1"/>
</dbReference>
<dbReference type="Gene3D" id="2.160.20.20">
    <property type="match status" value="1"/>
</dbReference>
<proteinExistence type="predicted"/>
<dbReference type="OrthoDB" id="200362at2"/>
<dbReference type="Gene3D" id="2.40.128.130">
    <property type="entry name" value="Autotransporter beta-domain"/>
    <property type="match status" value="1"/>
</dbReference>
<evidence type="ECO:0000256" key="2">
    <source>
        <dbReference type="SAM" id="SignalP"/>
    </source>
</evidence>
<dbReference type="InterPro" id="IPR030895">
    <property type="entry name" value="T5SS_PEPC_rpt"/>
</dbReference>
<feature type="chain" id="PRO_5016052521" description="Autotransporter domain-containing protein" evidence="2">
    <location>
        <begin position="28"/>
        <end position="1605"/>
    </location>
</feature>
<dbReference type="RefSeq" id="WP_108826284.1">
    <property type="nucleotide sequence ID" value="NZ_CP023004.1"/>
</dbReference>
<evidence type="ECO:0000259" key="3">
    <source>
        <dbReference type="PROSITE" id="PS51208"/>
    </source>
</evidence>
<dbReference type="SUPFAM" id="SSF103515">
    <property type="entry name" value="Autotransporter"/>
    <property type="match status" value="1"/>
</dbReference>